<keyword evidence="1" id="KW-1133">Transmembrane helix</keyword>
<evidence type="ECO:0000313" key="3">
    <source>
        <dbReference type="Proteomes" id="UP000283387"/>
    </source>
</evidence>
<feature type="transmembrane region" description="Helical" evidence="1">
    <location>
        <begin position="85"/>
        <end position="105"/>
    </location>
</feature>
<evidence type="ECO:0000256" key="1">
    <source>
        <dbReference type="SAM" id="Phobius"/>
    </source>
</evidence>
<organism evidence="2 3">
    <name type="scientific">Mangrovibacterium diazotrophicum</name>
    <dbReference type="NCBI Taxonomy" id="1261403"/>
    <lineage>
        <taxon>Bacteria</taxon>
        <taxon>Pseudomonadati</taxon>
        <taxon>Bacteroidota</taxon>
        <taxon>Bacteroidia</taxon>
        <taxon>Marinilabiliales</taxon>
        <taxon>Prolixibacteraceae</taxon>
        <taxon>Mangrovibacterium</taxon>
    </lineage>
</organism>
<dbReference type="EMBL" id="RAPN01000001">
    <property type="protein sequence ID" value="RKD91616.1"/>
    <property type="molecule type" value="Genomic_DNA"/>
</dbReference>
<keyword evidence="1" id="KW-0812">Transmembrane</keyword>
<protein>
    <submittedName>
        <fullName evidence="2">Uncharacterized protein DUF1761</fullName>
    </submittedName>
</protein>
<keyword evidence="3" id="KW-1185">Reference proteome</keyword>
<dbReference type="Pfam" id="PF08570">
    <property type="entry name" value="DUF1761"/>
    <property type="match status" value="1"/>
</dbReference>
<name>A0A419W832_9BACT</name>
<keyword evidence="1" id="KW-0472">Membrane</keyword>
<dbReference type="AlphaFoldDB" id="A0A419W832"/>
<feature type="transmembrane region" description="Helical" evidence="1">
    <location>
        <begin position="57"/>
        <end position="79"/>
    </location>
</feature>
<feature type="transmembrane region" description="Helical" evidence="1">
    <location>
        <begin position="12"/>
        <end position="36"/>
    </location>
</feature>
<reference evidence="2 3" key="1">
    <citation type="submission" date="2018-09" db="EMBL/GenBank/DDBJ databases">
        <title>Genomic Encyclopedia of Archaeal and Bacterial Type Strains, Phase II (KMG-II): from individual species to whole genera.</title>
        <authorList>
            <person name="Goeker M."/>
        </authorList>
    </citation>
    <scope>NUCLEOTIDE SEQUENCE [LARGE SCALE GENOMIC DNA]</scope>
    <source>
        <strain evidence="2 3">DSM 27148</strain>
    </source>
</reference>
<comment type="caution">
    <text evidence="2">The sequence shown here is derived from an EMBL/GenBank/DDBJ whole genome shotgun (WGS) entry which is preliminary data.</text>
</comment>
<dbReference type="Proteomes" id="UP000283387">
    <property type="component" value="Unassembled WGS sequence"/>
</dbReference>
<proteinExistence type="predicted"/>
<accession>A0A419W832</accession>
<evidence type="ECO:0000313" key="2">
    <source>
        <dbReference type="EMBL" id="RKD91616.1"/>
    </source>
</evidence>
<feature type="transmembrane region" description="Helical" evidence="1">
    <location>
        <begin position="117"/>
        <end position="139"/>
    </location>
</feature>
<sequence length="140" mass="15566">MNLVEVVTHVNYWAVIVAALSTFVVGSLWYSSLLFGKKWMILNDFTEDSLKEGVYPMPVIFGSSFIASLFAAFSLAMFLGSTGNFGIGVFSGFMIALFWISTARLNTILFEQQKFSLFLIHAGYDLVSYMVMGAIVGAWR</sequence>
<gene>
    <name evidence="2" type="ORF">BC643_1977</name>
</gene>
<dbReference type="InterPro" id="IPR013879">
    <property type="entry name" value="DUF1761"/>
</dbReference>